<dbReference type="GO" id="GO:0038202">
    <property type="term" value="P:TORC1 signaling"/>
    <property type="evidence" value="ECO:0007669"/>
    <property type="project" value="TreeGrafter"/>
</dbReference>
<protein>
    <recommendedName>
        <fullName evidence="2 4">Nitrogen permease regulator 3</fullName>
    </recommendedName>
    <alternativeName>
        <fullName evidence="3 4">Required for meiotic nuclear division protein 11</fullName>
    </alternativeName>
</protein>
<dbReference type="PANTHER" id="PTHR13153:SF5">
    <property type="entry name" value="GATOR COMPLEX PROTEIN NPRL3"/>
    <property type="match status" value="1"/>
</dbReference>
<feature type="region of interest" description="Disordered" evidence="5">
    <location>
        <begin position="38"/>
        <end position="127"/>
    </location>
</feature>
<dbReference type="STRING" id="983967.A0A1E4T8F4"/>
<dbReference type="Pfam" id="PF24064">
    <property type="entry name" value="HTH_NPRL3"/>
    <property type="match status" value="1"/>
</dbReference>
<feature type="region of interest" description="Disordered" evidence="5">
    <location>
        <begin position="283"/>
        <end position="356"/>
    </location>
</feature>
<comment type="similarity">
    <text evidence="1 4">Belongs to the NPR3 family.</text>
</comment>
<evidence type="ECO:0000256" key="4">
    <source>
        <dbReference type="RuleBase" id="RU368069"/>
    </source>
</evidence>
<feature type="compositionally biased region" description="Polar residues" evidence="5">
    <location>
        <begin position="792"/>
        <end position="801"/>
    </location>
</feature>
<dbReference type="InterPro" id="IPR005365">
    <property type="entry name" value="Npr3"/>
</dbReference>
<dbReference type="AlphaFoldDB" id="A0A1E4T8F4"/>
<dbReference type="GO" id="GO:0005774">
    <property type="term" value="C:vacuolar membrane"/>
    <property type="evidence" value="ECO:0007669"/>
    <property type="project" value="UniProtKB-SubCell"/>
</dbReference>
<dbReference type="GO" id="GO:1904262">
    <property type="term" value="P:negative regulation of TORC1 signaling"/>
    <property type="evidence" value="ECO:0007669"/>
    <property type="project" value="TreeGrafter"/>
</dbReference>
<dbReference type="PANTHER" id="PTHR13153">
    <property type="entry name" value="CGTHBA PROTEIN -14 GENE PROTEIN"/>
    <property type="match status" value="1"/>
</dbReference>
<keyword evidence="4" id="KW-0732">Signal</keyword>
<gene>
    <name evidence="7" type="ORF">CANARDRAFT_26176</name>
</gene>
<dbReference type="GO" id="GO:0051321">
    <property type="term" value="P:meiotic cell cycle"/>
    <property type="evidence" value="ECO:0007669"/>
    <property type="project" value="UniProtKB-UniRule"/>
</dbReference>
<comment type="function">
    <text evidence="4">Mediates inactivation of the TORC1 complex in response to amino acid starvation. Required for meiotic nuclear division.</text>
</comment>
<feature type="domain" description="GATOR1 complex protein NPRL3 C-terminal HTH" evidence="6">
    <location>
        <begin position="825"/>
        <end position="886"/>
    </location>
</feature>
<dbReference type="OrthoDB" id="18648at2759"/>
<name>A0A1E4T8F4_9ASCO</name>
<reference evidence="8" key="1">
    <citation type="submission" date="2016-04" db="EMBL/GenBank/DDBJ databases">
        <title>Comparative genomics of biotechnologically important yeasts.</title>
        <authorList>
            <consortium name="DOE Joint Genome Institute"/>
            <person name="Riley R."/>
            <person name="Haridas S."/>
            <person name="Wolfe K.H."/>
            <person name="Lopes M.R."/>
            <person name="Hittinger C.T."/>
            <person name="Goker M."/>
            <person name="Salamov A."/>
            <person name="Wisecaver J."/>
            <person name="Long T.M."/>
            <person name="Aerts A.L."/>
            <person name="Barry K."/>
            <person name="Choi C."/>
            <person name="Clum A."/>
            <person name="Coughlan A.Y."/>
            <person name="Deshpande S."/>
            <person name="Douglass A.P."/>
            <person name="Hanson S.J."/>
            <person name="Klenk H.-P."/>
            <person name="Labutti K."/>
            <person name="Lapidus A."/>
            <person name="Lindquist E."/>
            <person name="Lipzen A."/>
            <person name="Meier-Kolthoff J.P."/>
            <person name="Ohm R.A."/>
            <person name="Otillar R.P."/>
            <person name="Pangilinan J."/>
            <person name="Peng Y."/>
            <person name="Rokas A."/>
            <person name="Rosa C.A."/>
            <person name="Scheuner C."/>
            <person name="Sibirny A.A."/>
            <person name="Slot J.C."/>
            <person name="Stielow J.B."/>
            <person name="Sun H."/>
            <person name="Kurtzman C.P."/>
            <person name="Blackwell M."/>
            <person name="Grigoriev I.V."/>
            <person name="Jeffries T.W."/>
        </authorList>
    </citation>
    <scope>NUCLEOTIDE SEQUENCE [LARGE SCALE GENOMIC DNA]</scope>
    <source>
        <strain evidence="8">NRRL YB-2248</strain>
    </source>
</reference>
<feature type="compositionally biased region" description="Low complexity" evidence="5">
    <location>
        <begin position="763"/>
        <end position="778"/>
    </location>
</feature>
<feature type="compositionally biased region" description="Polar residues" evidence="5">
    <location>
        <begin position="100"/>
        <end position="112"/>
    </location>
</feature>
<sequence>MSTLYLPNPCLLGILLTISTHDGNQLVFHYPPNPNEYGYQATPLGNQVLNTDDDAYSSSSDDEDDDYDEFSDNDFGMNLNGLNHSSPSGHRYSNEDDSSLDGNNSIISSTGAPSGPGFGSNATNTYSGKDLLNLLDEQDRKRKRKEKKRKNLMKKIIMGEQQLQQQQHQSLSSPITIESGPNSTKTSSVHLVNSNANGSPSMIPKSINSNTNMTVTTSNTDMNSPTLASNDNDNVVTKIDKLFGFDVDFVAEITTPPKKLCNTRFELSVDDMAFLGLPTHINDDGNWRVSNHRKGKSRSKDKGKKNKSKHADVASVHSGDATHNDTTLYEDTEDIENKDIDEENQQEEKDESQDKSKNECPMYMFHLVFVMNPPVVEYNYRIDEMFHFVVHRLTLLLRYEQHKSNYVWEQSKLIMSIREQCSNLSINEQWINVIEKSSLANLICKTYQSISNSEIVNIEINSKLRSFQIPIRTEFNSLPPRHIKVIPGSTLSSVSPFNQIGMDESFTTGLGTASTLTSTDDEFMVYFALLLLDDPETIIKDIKAENDPLIASFIRMIKPTESLSRLSTLSGLDIIEVKLFANHLVYWRRAKAVLPLNPRNIYIVSPLAPLYNIYKDSVLFKQQFQSLPSLPNFLSSISASSIKPRTINSIIPSRDHRDLYMDAIGWLLKYGYLTHLQSFLYLKITKDIKIKVDEELETERKNKKRQKNTEDGNSSIVMSSEDEDDNKNGLTDNTAKRREAERLASSLDGSASNRKNSMAAHRNSQSSDINSIGNSNSSTALNKNHHAPNMAGLSSNPSTGYTKPMVQFEEEEEEDTMLLDPESATALERRWISECVAGQPIEIVNLFYKLLKYLNGRFPVELIMLKENVSRQDIRKLLVALEDHIITVRHW</sequence>
<dbReference type="GO" id="GO:0034198">
    <property type="term" value="P:cellular response to amino acid starvation"/>
    <property type="evidence" value="ECO:0007669"/>
    <property type="project" value="TreeGrafter"/>
</dbReference>
<dbReference type="EMBL" id="KV453847">
    <property type="protein sequence ID" value="ODV88011.1"/>
    <property type="molecule type" value="Genomic_DNA"/>
</dbReference>
<evidence type="ECO:0000256" key="3">
    <source>
        <dbReference type="ARBA" id="ARBA00030028"/>
    </source>
</evidence>
<dbReference type="Proteomes" id="UP000094801">
    <property type="component" value="Unassembled WGS sequence"/>
</dbReference>
<evidence type="ECO:0000256" key="1">
    <source>
        <dbReference type="ARBA" id="ARBA00010546"/>
    </source>
</evidence>
<evidence type="ECO:0000256" key="5">
    <source>
        <dbReference type="SAM" id="MobiDB-lite"/>
    </source>
</evidence>
<evidence type="ECO:0000313" key="7">
    <source>
        <dbReference type="EMBL" id="ODV88011.1"/>
    </source>
</evidence>
<evidence type="ECO:0000313" key="8">
    <source>
        <dbReference type="Proteomes" id="UP000094801"/>
    </source>
</evidence>
<dbReference type="GO" id="GO:0010508">
    <property type="term" value="P:positive regulation of autophagy"/>
    <property type="evidence" value="ECO:0007669"/>
    <property type="project" value="TreeGrafter"/>
</dbReference>
<keyword evidence="4" id="KW-0469">Meiosis</keyword>
<feature type="compositionally biased region" description="Polar residues" evidence="5">
    <location>
        <begin position="747"/>
        <end position="756"/>
    </location>
</feature>
<dbReference type="GO" id="GO:1990130">
    <property type="term" value="C:GATOR1 complex"/>
    <property type="evidence" value="ECO:0007669"/>
    <property type="project" value="TreeGrafter"/>
</dbReference>
<feature type="region of interest" description="Disordered" evidence="5">
    <location>
        <begin position="697"/>
        <end position="802"/>
    </location>
</feature>
<keyword evidence="8" id="KW-1185">Reference proteome</keyword>
<feature type="compositionally biased region" description="Acidic residues" evidence="5">
    <location>
        <begin position="51"/>
        <end position="72"/>
    </location>
</feature>
<organism evidence="7 8">
    <name type="scientific">[Candida] arabinofermentans NRRL YB-2248</name>
    <dbReference type="NCBI Taxonomy" id="983967"/>
    <lineage>
        <taxon>Eukaryota</taxon>
        <taxon>Fungi</taxon>
        <taxon>Dikarya</taxon>
        <taxon>Ascomycota</taxon>
        <taxon>Saccharomycotina</taxon>
        <taxon>Pichiomycetes</taxon>
        <taxon>Pichiales</taxon>
        <taxon>Pichiaceae</taxon>
        <taxon>Ogataea</taxon>
        <taxon>Ogataea/Candida clade</taxon>
    </lineage>
</organism>
<dbReference type="Pfam" id="PF03666">
    <property type="entry name" value="NPR3"/>
    <property type="match status" value="1"/>
</dbReference>
<proteinExistence type="inferred from homology"/>
<feature type="compositionally biased region" description="Basic residues" evidence="5">
    <location>
        <begin position="290"/>
        <end position="308"/>
    </location>
</feature>
<accession>A0A1E4T8F4</accession>
<comment type="subcellular location">
    <subcellularLocation>
        <location evidence="4">Vacuole membrane</location>
        <topology evidence="4">Peripheral membrane protein</topology>
    </subcellularLocation>
</comment>
<feature type="compositionally biased region" description="Acidic residues" evidence="5">
    <location>
        <begin position="328"/>
        <end position="351"/>
    </location>
</feature>
<dbReference type="InterPro" id="IPR056603">
    <property type="entry name" value="HTH_NPRL3"/>
</dbReference>
<evidence type="ECO:0000259" key="6">
    <source>
        <dbReference type="Pfam" id="PF24064"/>
    </source>
</evidence>
<evidence type="ECO:0000256" key="2">
    <source>
        <dbReference type="ARBA" id="ARBA00017880"/>
    </source>
</evidence>